<gene>
    <name evidence="3" type="ORF">E4U91_28975</name>
</gene>
<sequence length="210" mass="22910">MPALREELEVPVPEDRGPGRPWQPGPPVEAAPAAATLQPIRIGYARCSTAHQELQSQLDALAPVCKRIFSEKISTRVKTRPELEKALKLAYDIKESAPEQEVILTVLELKRLARCAAELMTLSGQHQTTGVQLELLTGPLSGIYDPNGMGAMFFAVLAAAAQIERNGVGRRAVRGPRARRRVRSGAGSLMCWLTKCQEVPVKGRRPVTIS</sequence>
<dbReference type="CDD" id="cd03768">
    <property type="entry name" value="SR_ResInv"/>
    <property type="match status" value="1"/>
</dbReference>
<dbReference type="GO" id="GO:0000150">
    <property type="term" value="F:DNA strand exchange activity"/>
    <property type="evidence" value="ECO:0007669"/>
    <property type="project" value="InterPro"/>
</dbReference>
<dbReference type="Proteomes" id="UP000305929">
    <property type="component" value="Unassembled WGS sequence"/>
</dbReference>
<comment type="caution">
    <text evidence="3">The sequence shown here is derived from an EMBL/GenBank/DDBJ whole genome shotgun (WGS) entry which is preliminary data.</text>
</comment>
<dbReference type="SUPFAM" id="SSF53041">
    <property type="entry name" value="Resolvase-like"/>
    <property type="match status" value="1"/>
</dbReference>
<protein>
    <submittedName>
        <fullName evidence="3">Recombinase family protein</fullName>
    </submittedName>
</protein>
<dbReference type="InterPro" id="IPR036162">
    <property type="entry name" value="Resolvase-like_N_sf"/>
</dbReference>
<dbReference type="EMBL" id="SZNQ01000001">
    <property type="protein sequence ID" value="TKT05261.1"/>
    <property type="molecule type" value="Genomic_DNA"/>
</dbReference>
<evidence type="ECO:0000313" key="4">
    <source>
        <dbReference type="Proteomes" id="UP000305929"/>
    </source>
</evidence>
<dbReference type="AlphaFoldDB" id="A0A4U5WUR7"/>
<keyword evidence="4" id="KW-1185">Reference proteome</keyword>
<dbReference type="Pfam" id="PF00239">
    <property type="entry name" value="Resolvase"/>
    <property type="match status" value="1"/>
</dbReference>
<feature type="domain" description="Resolvase/invertase-type recombinase catalytic" evidence="2">
    <location>
        <begin position="40"/>
        <end position="183"/>
    </location>
</feature>
<dbReference type="OrthoDB" id="3405463at2"/>
<evidence type="ECO:0000256" key="1">
    <source>
        <dbReference type="SAM" id="MobiDB-lite"/>
    </source>
</evidence>
<reference evidence="3 4" key="1">
    <citation type="submission" date="2019-04" db="EMBL/GenBank/DDBJ databases">
        <title>Streptomyces lasaliensis sp. nov., an Actinomycete isolated from soil which produces the polyether antibiotic lasalocid.</title>
        <authorList>
            <person name="Erwin G."/>
            <person name="Haber C."/>
        </authorList>
    </citation>
    <scope>NUCLEOTIDE SEQUENCE [LARGE SCALE GENOMIC DNA]</scope>
    <source>
        <strain evidence="3 4">X-537</strain>
    </source>
</reference>
<dbReference type="PROSITE" id="PS51736">
    <property type="entry name" value="RECOMBINASES_3"/>
    <property type="match status" value="1"/>
</dbReference>
<dbReference type="GO" id="GO:0003677">
    <property type="term" value="F:DNA binding"/>
    <property type="evidence" value="ECO:0007669"/>
    <property type="project" value="InterPro"/>
</dbReference>
<dbReference type="Gene3D" id="3.40.50.1390">
    <property type="entry name" value="Resolvase, N-terminal catalytic domain"/>
    <property type="match status" value="1"/>
</dbReference>
<feature type="region of interest" description="Disordered" evidence="1">
    <location>
        <begin position="1"/>
        <end position="30"/>
    </location>
</feature>
<accession>A0A4U5WUR7</accession>
<proteinExistence type="predicted"/>
<evidence type="ECO:0000259" key="2">
    <source>
        <dbReference type="PROSITE" id="PS51736"/>
    </source>
</evidence>
<dbReference type="SMART" id="SM00857">
    <property type="entry name" value="Resolvase"/>
    <property type="match status" value="1"/>
</dbReference>
<dbReference type="InterPro" id="IPR006119">
    <property type="entry name" value="Resolv_N"/>
</dbReference>
<organism evidence="3 4">
    <name type="scientific">Streptomyces lasalocidi</name>
    <name type="common">Streptomyces lasaliensis</name>
    <dbReference type="NCBI Taxonomy" id="324833"/>
    <lineage>
        <taxon>Bacteria</taxon>
        <taxon>Bacillati</taxon>
        <taxon>Actinomycetota</taxon>
        <taxon>Actinomycetes</taxon>
        <taxon>Kitasatosporales</taxon>
        <taxon>Streptomycetaceae</taxon>
        <taxon>Streptomyces</taxon>
    </lineage>
</organism>
<feature type="compositionally biased region" description="Basic and acidic residues" evidence="1">
    <location>
        <begin position="1"/>
        <end position="18"/>
    </location>
</feature>
<name>A0A4U5WUR7_STRLS</name>
<evidence type="ECO:0000313" key="3">
    <source>
        <dbReference type="EMBL" id="TKT05261.1"/>
    </source>
</evidence>